<dbReference type="EMBL" id="GL888233">
    <property type="protein sequence ID" value="EGI64400.1"/>
    <property type="molecule type" value="Genomic_DNA"/>
</dbReference>
<keyword evidence="2" id="KW-1185">Reference proteome</keyword>
<sequence length="80" mass="9057">MMISRESRGCFAAGLPAIPQWYVGVIWYAAMRDNTTAAAVFADCHWGRRRDLDVKIYLKIVYVVLSGDRARDPLVPNNAR</sequence>
<gene>
    <name evidence="1" type="ORF">G5I_07179</name>
</gene>
<reference evidence="1" key="1">
    <citation type="submission" date="2011-02" db="EMBL/GenBank/DDBJ databases">
        <title>The genome of the leaf-cutting ant Acromyrmex echinatior suggests key adaptations to social evolution and fungus farming.</title>
        <authorList>
            <person name="Nygaard S."/>
            <person name="Zhang G."/>
        </authorList>
    </citation>
    <scope>NUCLEOTIDE SEQUENCE</scope>
</reference>
<accession>F4WN32</accession>
<dbReference type="AlphaFoldDB" id="F4WN32"/>
<dbReference type="Proteomes" id="UP000007755">
    <property type="component" value="Unassembled WGS sequence"/>
</dbReference>
<evidence type="ECO:0000313" key="1">
    <source>
        <dbReference type="EMBL" id="EGI64400.1"/>
    </source>
</evidence>
<evidence type="ECO:0000313" key="2">
    <source>
        <dbReference type="Proteomes" id="UP000007755"/>
    </source>
</evidence>
<protein>
    <submittedName>
        <fullName evidence="1">Uncharacterized protein</fullName>
    </submittedName>
</protein>
<dbReference type="InParanoid" id="F4WN32"/>
<organism evidence="2">
    <name type="scientific">Acromyrmex echinatior</name>
    <name type="common">Panamanian leafcutter ant</name>
    <name type="synonym">Acromyrmex octospinosus echinatior</name>
    <dbReference type="NCBI Taxonomy" id="103372"/>
    <lineage>
        <taxon>Eukaryota</taxon>
        <taxon>Metazoa</taxon>
        <taxon>Ecdysozoa</taxon>
        <taxon>Arthropoda</taxon>
        <taxon>Hexapoda</taxon>
        <taxon>Insecta</taxon>
        <taxon>Pterygota</taxon>
        <taxon>Neoptera</taxon>
        <taxon>Endopterygota</taxon>
        <taxon>Hymenoptera</taxon>
        <taxon>Apocrita</taxon>
        <taxon>Aculeata</taxon>
        <taxon>Formicoidea</taxon>
        <taxon>Formicidae</taxon>
        <taxon>Myrmicinae</taxon>
        <taxon>Acromyrmex</taxon>
    </lineage>
</organism>
<name>F4WN32_ACREC</name>
<proteinExistence type="predicted"/>